<gene>
    <name evidence="1" type="ORF">M9H77_35305</name>
</gene>
<proteinExistence type="predicted"/>
<dbReference type="Proteomes" id="UP001060085">
    <property type="component" value="Linkage Group LG08"/>
</dbReference>
<comment type="caution">
    <text evidence="1">The sequence shown here is derived from an EMBL/GenBank/DDBJ whole genome shotgun (WGS) entry which is preliminary data.</text>
</comment>
<evidence type="ECO:0000313" key="1">
    <source>
        <dbReference type="EMBL" id="KAI5649300.1"/>
    </source>
</evidence>
<reference evidence="2" key="1">
    <citation type="journal article" date="2023" name="Nat. Plants">
        <title>Single-cell RNA sequencing provides a high-resolution roadmap for understanding the multicellular compartmentation of specialized metabolism.</title>
        <authorList>
            <person name="Sun S."/>
            <person name="Shen X."/>
            <person name="Li Y."/>
            <person name="Li Y."/>
            <person name="Wang S."/>
            <person name="Li R."/>
            <person name="Zhang H."/>
            <person name="Shen G."/>
            <person name="Guo B."/>
            <person name="Wei J."/>
            <person name="Xu J."/>
            <person name="St-Pierre B."/>
            <person name="Chen S."/>
            <person name="Sun C."/>
        </authorList>
    </citation>
    <scope>NUCLEOTIDE SEQUENCE [LARGE SCALE GENOMIC DNA]</scope>
</reference>
<sequence length="160" mass="17732">MPNFYSISTIFLKKSVVLARGISLLQTLNTISFKKFDHQEKFKHGFSVGIIGGDPSDLPAKSPPEVPTAPRMHKAGTPLGLPRRMISIDPEFNSIIPIEGAAADPWTPPKSPADSPTPLNNQWEGEEEEKRGGGRRRRRRSSEAAFQRLSRERVRGTDGD</sequence>
<accession>A0ACB9ZSA8</accession>
<organism evidence="1 2">
    <name type="scientific">Catharanthus roseus</name>
    <name type="common">Madagascar periwinkle</name>
    <name type="synonym">Vinca rosea</name>
    <dbReference type="NCBI Taxonomy" id="4058"/>
    <lineage>
        <taxon>Eukaryota</taxon>
        <taxon>Viridiplantae</taxon>
        <taxon>Streptophyta</taxon>
        <taxon>Embryophyta</taxon>
        <taxon>Tracheophyta</taxon>
        <taxon>Spermatophyta</taxon>
        <taxon>Magnoliopsida</taxon>
        <taxon>eudicotyledons</taxon>
        <taxon>Gunneridae</taxon>
        <taxon>Pentapetalae</taxon>
        <taxon>asterids</taxon>
        <taxon>lamiids</taxon>
        <taxon>Gentianales</taxon>
        <taxon>Apocynaceae</taxon>
        <taxon>Rauvolfioideae</taxon>
        <taxon>Vinceae</taxon>
        <taxon>Catharanthinae</taxon>
        <taxon>Catharanthus</taxon>
    </lineage>
</organism>
<evidence type="ECO:0000313" key="2">
    <source>
        <dbReference type="Proteomes" id="UP001060085"/>
    </source>
</evidence>
<name>A0ACB9ZSA8_CATRO</name>
<protein>
    <submittedName>
        <fullName evidence="1">Uncharacterized protein</fullName>
    </submittedName>
</protein>
<dbReference type="EMBL" id="CM044708">
    <property type="protein sequence ID" value="KAI5649300.1"/>
    <property type="molecule type" value="Genomic_DNA"/>
</dbReference>
<keyword evidence="2" id="KW-1185">Reference proteome</keyword>